<accession>A0A2I2GGW9</accession>
<proteinExistence type="predicted"/>
<dbReference type="VEuPathDB" id="FungiDB:P170DRAFT_472037"/>
<gene>
    <name evidence="2" type="ORF">P170DRAFT_472037</name>
</gene>
<evidence type="ECO:0000313" key="3">
    <source>
        <dbReference type="Proteomes" id="UP000234275"/>
    </source>
</evidence>
<dbReference type="STRING" id="1392250.A0A2I2GGW9"/>
<protein>
    <submittedName>
        <fullName evidence="2">Uncharacterized protein</fullName>
    </submittedName>
</protein>
<organism evidence="2 3">
    <name type="scientific">Aspergillus steynii IBT 23096</name>
    <dbReference type="NCBI Taxonomy" id="1392250"/>
    <lineage>
        <taxon>Eukaryota</taxon>
        <taxon>Fungi</taxon>
        <taxon>Dikarya</taxon>
        <taxon>Ascomycota</taxon>
        <taxon>Pezizomycotina</taxon>
        <taxon>Eurotiomycetes</taxon>
        <taxon>Eurotiomycetidae</taxon>
        <taxon>Eurotiales</taxon>
        <taxon>Aspergillaceae</taxon>
        <taxon>Aspergillus</taxon>
        <taxon>Aspergillus subgen. Circumdati</taxon>
    </lineage>
</organism>
<reference evidence="2 3" key="1">
    <citation type="submission" date="2016-12" db="EMBL/GenBank/DDBJ databases">
        <title>The genomes of Aspergillus section Nigri reveals drivers in fungal speciation.</title>
        <authorList>
            <consortium name="DOE Joint Genome Institute"/>
            <person name="Vesth T.C."/>
            <person name="Nybo J."/>
            <person name="Theobald S."/>
            <person name="Brandl J."/>
            <person name="Frisvad J.C."/>
            <person name="Nielsen K.F."/>
            <person name="Lyhne E.K."/>
            <person name="Kogle M.E."/>
            <person name="Kuo A."/>
            <person name="Riley R."/>
            <person name="Clum A."/>
            <person name="Nolan M."/>
            <person name="Lipzen A."/>
            <person name="Salamov A."/>
            <person name="Henrissat B."/>
            <person name="Wiebenga A."/>
            <person name="De Vries R.P."/>
            <person name="Grigoriev I.V."/>
            <person name="Mortensen U.H."/>
            <person name="Andersen M.R."/>
            <person name="Baker S.E."/>
        </authorList>
    </citation>
    <scope>NUCLEOTIDE SEQUENCE [LARGE SCALE GENOMIC DNA]</scope>
    <source>
        <strain evidence="2 3">IBT 23096</strain>
    </source>
</reference>
<feature type="transmembrane region" description="Helical" evidence="1">
    <location>
        <begin position="92"/>
        <end position="112"/>
    </location>
</feature>
<dbReference type="RefSeq" id="XP_024707430.1">
    <property type="nucleotide sequence ID" value="XM_024852900.1"/>
</dbReference>
<evidence type="ECO:0000256" key="1">
    <source>
        <dbReference type="SAM" id="Phobius"/>
    </source>
</evidence>
<dbReference type="Proteomes" id="UP000234275">
    <property type="component" value="Unassembled WGS sequence"/>
</dbReference>
<keyword evidence="3" id="KW-1185">Reference proteome</keyword>
<dbReference type="OrthoDB" id="5070419at2759"/>
<dbReference type="GeneID" id="36560598"/>
<keyword evidence="1" id="KW-1133">Transmembrane helix</keyword>
<feature type="transmembrane region" description="Helical" evidence="1">
    <location>
        <begin position="12"/>
        <end position="28"/>
    </location>
</feature>
<dbReference type="EMBL" id="MSFO01000002">
    <property type="protein sequence ID" value="PLB52128.1"/>
    <property type="molecule type" value="Genomic_DNA"/>
</dbReference>
<evidence type="ECO:0000313" key="2">
    <source>
        <dbReference type="EMBL" id="PLB52128.1"/>
    </source>
</evidence>
<dbReference type="Pfam" id="PF14087">
    <property type="entry name" value="DUF4267"/>
    <property type="match status" value="1"/>
</dbReference>
<keyword evidence="1" id="KW-0812">Transmembrane</keyword>
<comment type="caution">
    <text evidence="2">The sequence shown here is derived from an EMBL/GenBank/DDBJ whole genome shotgun (WGS) entry which is preliminary data.</text>
</comment>
<dbReference type="AlphaFoldDB" id="A0A2I2GGW9"/>
<keyword evidence="1" id="KW-0472">Membrane</keyword>
<name>A0A2I2GGW9_9EURO</name>
<sequence length="143" mass="15451">MSTTTTFSPLPSYLLGALCLVLGLNSFLRPSNEYPRFGLPFESAPARKPSKPTNGANANANCISPLIHLKGIRETSYGLALIALQLQRQETAVTTMAAICAFAGLGDAVVVWRFGNEEFRKKAMGHGLAFLGFGGWALWRVFS</sequence>
<feature type="transmembrane region" description="Helical" evidence="1">
    <location>
        <begin position="124"/>
        <end position="142"/>
    </location>
</feature>
<dbReference type="InterPro" id="IPR025363">
    <property type="entry name" value="DUF4267"/>
</dbReference>